<keyword evidence="2 3" id="KW-0067">ATP-binding</keyword>
<evidence type="ECO:0000313" key="8">
    <source>
        <dbReference type="EMBL" id="TWT74744.1"/>
    </source>
</evidence>
<evidence type="ECO:0000256" key="4">
    <source>
        <dbReference type="SAM" id="Coils"/>
    </source>
</evidence>
<evidence type="ECO:0000313" key="9">
    <source>
        <dbReference type="Proteomes" id="UP000318053"/>
    </source>
</evidence>
<dbReference type="GO" id="GO:0003677">
    <property type="term" value="F:DNA binding"/>
    <property type="evidence" value="ECO:0007669"/>
    <property type="project" value="InterPro"/>
</dbReference>
<evidence type="ECO:0000256" key="2">
    <source>
        <dbReference type="ARBA" id="ARBA00022840"/>
    </source>
</evidence>
<accession>A0A5C5YIP8</accession>
<dbReference type="InterPro" id="IPR003593">
    <property type="entry name" value="AAA+_ATPase"/>
</dbReference>
<evidence type="ECO:0000256" key="3">
    <source>
        <dbReference type="PROSITE-ProRule" id="PRU00289"/>
    </source>
</evidence>
<feature type="transmembrane region" description="Helical" evidence="6">
    <location>
        <begin position="227"/>
        <end position="247"/>
    </location>
</feature>
<dbReference type="PROSITE" id="PS50901">
    <property type="entry name" value="FTSK"/>
    <property type="match status" value="1"/>
</dbReference>
<dbReference type="SUPFAM" id="SSF52540">
    <property type="entry name" value="P-loop containing nucleoside triphosphate hydrolases"/>
    <property type="match status" value="1"/>
</dbReference>
<feature type="coiled-coil region" evidence="4">
    <location>
        <begin position="32"/>
        <end position="59"/>
    </location>
</feature>
<evidence type="ECO:0000256" key="5">
    <source>
        <dbReference type="SAM" id="MobiDB-lite"/>
    </source>
</evidence>
<keyword evidence="9" id="KW-1185">Reference proteome</keyword>
<dbReference type="SUPFAM" id="SSF58113">
    <property type="entry name" value="Apolipoprotein A-I"/>
    <property type="match status" value="1"/>
</dbReference>
<feature type="binding site" evidence="3">
    <location>
        <begin position="790"/>
        <end position="797"/>
    </location>
    <ligand>
        <name>ATP</name>
        <dbReference type="ChEBI" id="CHEBI:30616"/>
    </ligand>
</feature>
<keyword evidence="6" id="KW-1133">Transmembrane helix</keyword>
<dbReference type="Gene3D" id="3.40.50.300">
    <property type="entry name" value="P-loop containing nucleotide triphosphate hydrolases"/>
    <property type="match status" value="3"/>
</dbReference>
<dbReference type="PANTHER" id="PTHR22683:SF41">
    <property type="entry name" value="DNA TRANSLOCASE FTSK"/>
    <property type="match status" value="1"/>
</dbReference>
<feature type="region of interest" description="Disordered" evidence="5">
    <location>
        <begin position="1180"/>
        <end position="1238"/>
    </location>
</feature>
<comment type="caution">
    <text evidence="8">The sequence shown here is derived from an EMBL/GenBank/DDBJ whole genome shotgun (WGS) entry which is preliminary data.</text>
</comment>
<dbReference type="InterPro" id="IPR002543">
    <property type="entry name" value="FtsK_dom"/>
</dbReference>
<evidence type="ECO:0000256" key="1">
    <source>
        <dbReference type="ARBA" id="ARBA00022741"/>
    </source>
</evidence>
<keyword evidence="4" id="KW-0175">Coiled coil</keyword>
<dbReference type="EMBL" id="SJPK01000001">
    <property type="protein sequence ID" value="TWT74744.1"/>
    <property type="molecule type" value="Genomic_DNA"/>
</dbReference>
<feature type="compositionally biased region" description="Basic and acidic residues" evidence="5">
    <location>
        <begin position="1219"/>
        <end position="1229"/>
    </location>
</feature>
<dbReference type="InterPro" id="IPR050206">
    <property type="entry name" value="FtsK/SpoIIIE/SftA"/>
</dbReference>
<dbReference type="PANTHER" id="PTHR22683">
    <property type="entry name" value="SPORULATION PROTEIN RELATED"/>
    <property type="match status" value="1"/>
</dbReference>
<dbReference type="GO" id="GO:0005524">
    <property type="term" value="F:ATP binding"/>
    <property type="evidence" value="ECO:0007669"/>
    <property type="project" value="UniProtKB-UniRule"/>
</dbReference>
<protein>
    <submittedName>
        <fullName evidence="8">FtsK-like domain-containing protein</fullName>
    </submittedName>
</protein>
<dbReference type="SMART" id="SM00382">
    <property type="entry name" value="AAA"/>
    <property type="match status" value="1"/>
</dbReference>
<proteinExistence type="predicted"/>
<dbReference type="InterPro" id="IPR027417">
    <property type="entry name" value="P-loop_NTPase"/>
</dbReference>
<organism evidence="8 9">
    <name type="scientific">Allorhodopirellula solitaria</name>
    <dbReference type="NCBI Taxonomy" id="2527987"/>
    <lineage>
        <taxon>Bacteria</taxon>
        <taxon>Pseudomonadati</taxon>
        <taxon>Planctomycetota</taxon>
        <taxon>Planctomycetia</taxon>
        <taxon>Pirellulales</taxon>
        <taxon>Pirellulaceae</taxon>
        <taxon>Allorhodopirellula</taxon>
    </lineage>
</organism>
<dbReference type="Proteomes" id="UP000318053">
    <property type="component" value="Unassembled WGS sequence"/>
</dbReference>
<sequence length="1376" mass="151387">MNDSSVAPTFLFDPARQRRLIDGFVGRVSESRNEHQRLLSDQSAQHHDLERQLAEQLSEVTLNCQKDRQSTLRQWDDEQEKAITAYETASIQTRDQLLRTRIKYRKASADQTAVIDGKYEKRLFAIEHQYKQRKVQPKKQQAAESRLLDEALAAGDKDLEWSRALTLRRLDQLLEVTFPEDPYAEFGESEPASVRDAVDLIGRQNRRVKAVTVDMQSGFASKVVDSFYLPGAVAVFIAIGAVIMLAIQPQPLIWWLLGLVAVAGTLGFVVYAILLFPLRKMTRKLHPLAERIRHTAETAAERARAISKKQAEEAAHELRQRRKAHLAEAARWKRDQIADMQQKLDAAQTAEQTKLQGQVDRIDAQFRSGFATLQRTMRERAETIDSNITQVIDQNKEVAGQTRARTQQQHQHTLASLSARLESGLRRGMDRIAAANDLVQCRFPSWEQLVTSPADTHRNIDFLPLGQLRLGNRLKGKFDKALGYTHQGDAPDEADILSKIEIPDTMPLVIHRRCHSGVLIDTPPQKLDDAIAIAHQVLWRLLSSASPGQAKVTLIDANSRGQHFASFMALADHDPSLIHHRVWTTSDKITQRLAELTHHVEDVLQASLRDRFERIEDYNEVAGSLAEPYHAIAAVGFPDGLSRESYMHLNSLIQSGGRCGVFVILVLEQGKTWPADMPPIQSDKLLRIENRDDHWYCDYEGIDDLEFWPAPPPTAETREPMIRRIGRSALEASRVVLELKSLLPGEAVPVQGQTESTAAGLAITIGSQGAGRTRRLQLGEGVRQHVLIAGKTGSGKSTLLHSIITAGAAEYSPDQLQFYLLDFKKGVEFKVYADAKLPHARVIGIESEREFGRSLLQRLDAELASRGEAFREAGVQELAEYRGRRCQANSESPAESAASSMPRIMLVIDEFQELFTRDDALAAECTALLDRLVRQGRSFGIHVVLSSQSLAGANSLPRATLGQMAVRIAMQCSDSDAALILSEDNTAARLLSRPGEAIYNDASGLLEGNHPFQVAWLGQADHAAMLEEIVARDDAYRESLGPPIVFEGNRPSRFSNELTGAALASLSPADKVAGLLGEAVSLGPPTTLRFQADAGRSAVVVANPKMRVSILSAFIASALRRTPDLSIVVFDGSRADDGQSIAGWIDASGIEAKRVRNRDSETQMIRLANLVAGRIAKESGREADGGLSGPPAQSRFTGTFSLDAPAGSSDNPAEPVDGPAREGSGHDDGAPQDEPELVEDNGEMILVVVDALDRLRDLRQNESLDFSLDSASKQSGSKAFQAVLRDGPTVGVFVIVTLPSAEVFTRWLPRQSQNDLELRLLGPINAADSSLLIDSPAASELSPATMILYDDADGRTTKFRICDPPTVDQVRALSVS</sequence>
<keyword evidence="6" id="KW-0472">Membrane</keyword>
<keyword evidence="1 3" id="KW-0547">Nucleotide-binding</keyword>
<feature type="domain" description="FtsK" evidence="7">
    <location>
        <begin position="771"/>
        <end position="979"/>
    </location>
</feature>
<name>A0A5C5YIP8_9BACT</name>
<feature type="transmembrane region" description="Helical" evidence="6">
    <location>
        <begin position="253"/>
        <end position="276"/>
    </location>
</feature>
<evidence type="ECO:0000256" key="6">
    <source>
        <dbReference type="SAM" id="Phobius"/>
    </source>
</evidence>
<dbReference type="Pfam" id="PF01580">
    <property type="entry name" value="FtsK_SpoIIIE"/>
    <property type="match status" value="1"/>
</dbReference>
<gene>
    <name evidence="8" type="ORF">CA85_00290</name>
</gene>
<dbReference type="OrthoDB" id="9807790at2"/>
<feature type="coiled-coil region" evidence="4">
    <location>
        <begin position="308"/>
        <end position="335"/>
    </location>
</feature>
<reference evidence="8 9" key="1">
    <citation type="submission" date="2019-02" db="EMBL/GenBank/DDBJ databases">
        <title>Deep-cultivation of Planctomycetes and their phenomic and genomic characterization uncovers novel biology.</title>
        <authorList>
            <person name="Wiegand S."/>
            <person name="Jogler M."/>
            <person name="Boedeker C."/>
            <person name="Pinto D."/>
            <person name="Vollmers J."/>
            <person name="Rivas-Marin E."/>
            <person name="Kohn T."/>
            <person name="Peeters S.H."/>
            <person name="Heuer A."/>
            <person name="Rast P."/>
            <person name="Oberbeckmann S."/>
            <person name="Bunk B."/>
            <person name="Jeske O."/>
            <person name="Meyerdierks A."/>
            <person name="Storesund J.E."/>
            <person name="Kallscheuer N."/>
            <person name="Luecker S."/>
            <person name="Lage O.M."/>
            <person name="Pohl T."/>
            <person name="Merkel B.J."/>
            <person name="Hornburger P."/>
            <person name="Mueller R.-W."/>
            <person name="Bruemmer F."/>
            <person name="Labrenz M."/>
            <person name="Spormann A.M."/>
            <person name="Op Den Camp H."/>
            <person name="Overmann J."/>
            <person name="Amann R."/>
            <person name="Jetten M.S.M."/>
            <person name="Mascher T."/>
            <person name="Medema M.H."/>
            <person name="Devos D.P."/>
            <person name="Kaster A.-K."/>
            <person name="Ovreas L."/>
            <person name="Rohde M."/>
            <person name="Galperin M.Y."/>
            <person name="Jogler C."/>
        </authorList>
    </citation>
    <scope>NUCLEOTIDE SEQUENCE [LARGE SCALE GENOMIC DNA]</scope>
    <source>
        <strain evidence="8 9">CA85</strain>
    </source>
</reference>
<dbReference type="RefSeq" id="WP_146389057.1">
    <property type="nucleotide sequence ID" value="NZ_SJPK01000001.1"/>
</dbReference>
<keyword evidence="6" id="KW-0812">Transmembrane</keyword>
<evidence type="ECO:0000259" key="7">
    <source>
        <dbReference type="PROSITE" id="PS50901"/>
    </source>
</evidence>